<organism evidence="2 3">
    <name type="scientific">Daphnia magna</name>
    <dbReference type="NCBI Taxonomy" id="35525"/>
    <lineage>
        <taxon>Eukaryota</taxon>
        <taxon>Metazoa</taxon>
        <taxon>Ecdysozoa</taxon>
        <taxon>Arthropoda</taxon>
        <taxon>Crustacea</taxon>
        <taxon>Branchiopoda</taxon>
        <taxon>Diplostraca</taxon>
        <taxon>Cladocera</taxon>
        <taxon>Anomopoda</taxon>
        <taxon>Daphniidae</taxon>
        <taxon>Daphnia</taxon>
    </lineage>
</organism>
<evidence type="ECO:0000313" key="3">
    <source>
        <dbReference type="Proteomes" id="UP001234178"/>
    </source>
</evidence>
<evidence type="ECO:0000256" key="1">
    <source>
        <dbReference type="SAM" id="Phobius"/>
    </source>
</evidence>
<protein>
    <recommendedName>
        <fullName evidence="4">Secreted protein</fullName>
    </recommendedName>
</protein>
<dbReference type="Proteomes" id="UP001234178">
    <property type="component" value="Unassembled WGS sequence"/>
</dbReference>
<keyword evidence="3" id="KW-1185">Reference proteome</keyword>
<keyword evidence="1" id="KW-0812">Transmembrane</keyword>
<evidence type="ECO:0000313" key="2">
    <source>
        <dbReference type="EMBL" id="KAK4018815.1"/>
    </source>
</evidence>
<sequence length="101" mass="11482">MTHTNASLFTVLLPLLLLMRSVKFFVFIFFANWNSGMVVESLSHQLQCQRILLSGCFLDFGSFVLEPDFDLVFVQLQLIGKLLATLLVQVTILRKLVFKTG</sequence>
<accession>A0ABR0A0Z0</accession>
<comment type="caution">
    <text evidence="2">The sequence shown here is derived from an EMBL/GenBank/DDBJ whole genome shotgun (WGS) entry which is preliminary data.</text>
</comment>
<evidence type="ECO:0008006" key="4">
    <source>
        <dbReference type="Google" id="ProtNLM"/>
    </source>
</evidence>
<name>A0ABR0A0Z0_9CRUS</name>
<gene>
    <name evidence="2" type="ORF">OUZ56_000855</name>
</gene>
<proteinExistence type="predicted"/>
<keyword evidence="1" id="KW-0472">Membrane</keyword>
<keyword evidence="1" id="KW-1133">Transmembrane helix</keyword>
<feature type="transmembrane region" description="Helical" evidence="1">
    <location>
        <begin position="72"/>
        <end position="93"/>
    </location>
</feature>
<dbReference type="EMBL" id="JAOYFB010000036">
    <property type="protein sequence ID" value="KAK4018815.1"/>
    <property type="molecule type" value="Genomic_DNA"/>
</dbReference>
<reference evidence="2 3" key="1">
    <citation type="journal article" date="2023" name="Nucleic Acids Res.">
        <title>The hologenome of Daphnia magna reveals possible DNA methylation and microbiome-mediated evolution of the host genome.</title>
        <authorList>
            <person name="Chaturvedi A."/>
            <person name="Li X."/>
            <person name="Dhandapani V."/>
            <person name="Marshall H."/>
            <person name="Kissane S."/>
            <person name="Cuenca-Cambronero M."/>
            <person name="Asole G."/>
            <person name="Calvet F."/>
            <person name="Ruiz-Romero M."/>
            <person name="Marangio P."/>
            <person name="Guigo R."/>
            <person name="Rago D."/>
            <person name="Mirbahai L."/>
            <person name="Eastwood N."/>
            <person name="Colbourne J.K."/>
            <person name="Zhou J."/>
            <person name="Mallon E."/>
            <person name="Orsini L."/>
        </authorList>
    </citation>
    <scope>NUCLEOTIDE SEQUENCE [LARGE SCALE GENOMIC DNA]</scope>
    <source>
        <strain evidence="2">LRV0_1</strain>
    </source>
</reference>